<dbReference type="EMBL" id="LT594635">
    <property type="protein sequence ID" value="SCP03128.1"/>
    <property type="molecule type" value="Genomic_DNA"/>
</dbReference>
<evidence type="ECO:0000313" key="5">
    <source>
        <dbReference type="Proteomes" id="UP000219813"/>
    </source>
</evidence>
<evidence type="ECO:0000313" key="2">
    <source>
        <dbReference type="EMBL" id="SBS92708.1"/>
    </source>
</evidence>
<dbReference type="AlphaFoldDB" id="A0A1A8WIF5"/>
<accession>A0A1A8WIF5</accession>
<dbReference type="RefSeq" id="XP_028864085.1">
    <property type="nucleotide sequence ID" value="XM_029007725.1"/>
</dbReference>
<gene>
    <name evidence="3" type="primary">PmUG01_14018100</name>
    <name evidence="2" type="ORF">PMALA_037010</name>
    <name evidence="3" type="ORF">PMUG01_14018100</name>
</gene>
<protein>
    <submittedName>
        <fullName evidence="2">Gamete antigen 27/25 (G27/25)</fullName>
    </submittedName>
    <submittedName>
        <fullName evidence="3">Gamete antigen 27/25, putative</fullName>
    </submittedName>
</protein>
<feature type="signal peptide" evidence="1">
    <location>
        <begin position="1"/>
        <end position="23"/>
    </location>
</feature>
<reference evidence="2" key="1">
    <citation type="submission" date="2016-05" db="EMBL/GenBank/DDBJ databases">
        <authorList>
            <person name="Lavstsen T."/>
            <person name="Jespersen J.S."/>
        </authorList>
    </citation>
    <scope>NUCLEOTIDE SEQUENCE [LARGE SCALE GENOMIC DNA]</scope>
</reference>
<keyword evidence="1" id="KW-0732">Signal</keyword>
<dbReference type="InterPro" id="IPR036469">
    <property type="entry name" value="Pfg27_sf"/>
</dbReference>
<evidence type="ECO:0000256" key="1">
    <source>
        <dbReference type="SAM" id="SignalP"/>
    </source>
</evidence>
<organism evidence="2 4">
    <name type="scientific">Plasmodium malariae</name>
    <dbReference type="NCBI Taxonomy" id="5858"/>
    <lineage>
        <taxon>Eukaryota</taxon>
        <taxon>Sar</taxon>
        <taxon>Alveolata</taxon>
        <taxon>Apicomplexa</taxon>
        <taxon>Aconoidasida</taxon>
        <taxon>Haemosporida</taxon>
        <taxon>Plasmodiidae</taxon>
        <taxon>Plasmodium</taxon>
        <taxon>Plasmodium (Plasmodium)</taxon>
    </lineage>
</organism>
<dbReference type="Pfam" id="PF09216">
    <property type="entry name" value="Pfg27"/>
    <property type="match status" value="1"/>
</dbReference>
<feature type="chain" id="PRO_5015059713" evidence="1">
    <location>
        <begin position="24"/>
        <end position="260"/>
    </location>
</feature>
<reference evidence="3 5" key="3">
    <citation type="submission" date="2016-06" db="EMBL/GenBank/DDBJ databases">
        <authorList>
            <consortium name="Pathogen Informatics"/>
        </authorList>
    </citation>
    <scope>NUCLEOTIDE SEQUENCE [LARGE SCALE GENOMIC DNA]</scope>
</reference>
<dbReference type="EMBL" id="FLQW01002222">
    <property type="protein sequence ID" value="SBS92708.1"/>
    <property type="molecule type" value="Genomic_DNA"/>
</dbReference>
<name>A0A1A8WIF5_PLAMA</name>
<dbReference type="Proteomes" id="UP000219813">
    <property type="component" value="Chromosome 14"/>
</dbReference>
<evidence type="ECO:0000313" key="3">
    <source>
        <dbReference type="EMBL" id="SCP03128.1"/>
    </source>
</evidence>
<dbReference type="VEuPathDB" id="PlasmoDB:PmUG01_14018100"/>
<dbReference type="InterPro" id="IPR015299">
    <property type="entry name" value="Gamete_antigen_PLAspp"/>
</dbReference>
<reference evidence="4" key="2">
    <citation type="submission" date="2016-05" db="EMBL/GenBank/DDBJ databases">
        <authorList>
            <person name="Naeem Raeece"/>
        </authorList>
    </citation>
    <scope>NUCLEOTIDE SEQUENCE [LARGE SCALE GENOMIC DNA]</scope>
</reference>
<evidence type="ECO:0000313" key="4">
    <source>
        <dbReference type="Proteomes" id="UP000078597"/>
    </source>
</evidence>
<dbReference type="Gene3D" id="1.10.3030.10">
    <property type="entry name" value="Gametocyte protein Pfg27"/>
    <property type="match status" value="1"/>
</dbReference>
<sequence>MNIYIFLQIQIFVICVLIKCASGSIYLGESIRSSLGSEEVNYEYNYEHYKNGPVREEIKKWLDVEFHASTDVLYYLLRISKHKWNIFYDILFTSHITNAVRKFEEMYSFRFIDENARQSCVSRIKGRLLYFLRQDYITEEYCKQIQKYFWIEERLEEEMSVKVDKAKTIPEKKNVCNDYDEMKRVISVYEKGTGVKLTDDIIHFTLSLARGFLLDLLKAEGTVVPSTDLLMNRDDDTSPEKVDSDFNFNREFDFDDFYRV</sequence>
<dbReference type="GeneID" id="39871493"/>
<dbReference type="SUPFAM" id="SSF89162">
    <property type="entry name" value="Gametocyte protein Pfg27"/>
    <property type="match status" value="1"/>
</dbReference>
<keyword evidence="5" id="KW-1185">Reference proteome</keyword>
<dbReference type="OrthoDB" id="373821at2759"/>
<proteinExistence type="predicted"/>
<dbReference type="Proteomes" id="UP000078597">
    <property type="component" value="Unassembled WGS sequence"/>
</dbReference>
<dbReference type="KEGG" id="pmal:PMUG01_14018100"/>